<dbReference type="EMBL" id="JAGTJS010000001">
    <property type="protein sequence ID" value="KAH7275400.1"/>
    <property type="molecule type" value="Genomic_DNA"/>
</dbReference>
<sequence>MPANRTRRYLTEVCLAPSRSISLGLGNFLASRSILASVGFLSLSPSNLAFGPSRDRGKLDLVASSFPRRLRAFLSTIRGAPSVLPQSFQLLSYFGALRVPNHPPKLQSTSLSGVVTFTPRLYLLYLGSLSDISCIHSTSPPPWAPTVSPRISSADIDTSKQHSPPLLLHLAAFPSWVVSPWSWLSSSPSSSLVVPLSATQEPSPSQGSQGPRPPLPSRSLSGKASIERLHQEIHCVAPSAPLGSPRSSRLPPRVACSTCCFALLSPASSSVLRPRALRCSTLRCIHPVTT</sequence>
<keyword evidence="3" id="KW-1185">Reference proteome</keyword>
<accession>A0A9P9L5W8</accession>
<dbReference type="AlphaFoldDB" id="A0A9P9L5W8"/>
<reference evidence="2" key="1">
    <citation type="journal article" date="2021" name="Nat. Commun.">
        <title>Genetic determinants of endophytism in the Arabidopsis root mycobiome.</title>
        <authorList>
            <person name="Mesny F."/>
            <person name="Miyauchi S."/>
            <person name="Thiergart T."/>
            <person name="Pickel B."/>
            <person name="Atanasova L."/>
            <person name="Karlsson M."/>
            <person name="Huettel B."/>
            <person name="Barry K.W."/>
            <person name="Haridas S."/>
            <person name="Chen C."/>
            <person name="Bauer D."/>
            <person name="Andreopoulos W."/>
            <person name="Pangilinan J."/>
            <person name="LaButti K."/>
            <person name="Riley R."/>
            <person name="Lipzen A."/>
            <person name="Clum A."/>
            <person name="Drula E."/>
            <person name="Henrissat B."/>
            <person name="Kohler A."/>
            <person name="Grigoriev I.V."/>
            <person name="Martin F.M."/>
            <person name="Hacquard S."/>
        </authorList>
    </citation>
    <scope>NUCLEOTIDE SEQUENCE</scope>
    <source>
        <strain evidence="2">FSSC 5 MPI-SDFR-AT-0091</strain>
    </source>
</reference>
<protein>
    <submittedName>
        <fullName evidence="2">Uncharacterized protein</fullName>
    </submittedName>
</protein>
<proteinExistence type="predicted"/>
<evidence type="ECO:0000313" key="2">
    <source>
        <dbReference type="EMBL" id="KAH7275400.1"/>
    </source>
</evidence>
<feature type="compositionally biased region" description="Low complexity" evidence="1">
    <location>
        <begin position="195"/>
        <end position="210"/>
    </location>
</feature>
<feature type="region of interest" description="Disordered" evidence="1">
    <location>
        <begin position="195"/>
        <end position="220"/>
    </location>
</feature>
<name>A0A9P9L5W8_FUSSL</name>
<dbReference type="Proteomes" id="UP000736672">
    <property type="component" value="Unassembled WGS sequence"/>
</dbReference>
<organism evidence="2 3">
    <name type="scientific">Fusarium solani</name>
    <name type="common">Filamentous fungus</name>
    <dbReference type="NCBI Taxonomy" id="169388"/>
    <lineage>
        <taxon>Eukaryota</taxon>
        <taxon>Fungi</taxon>
        <taxon>Dikarya</taxon>
        <taxon>Ascomycota</taxon>
        <taxon>Pezizomycotina</taxon>
        <taxon>Sordariomycetes</taxon>
        <taxon>Hypocreomycetidae</taxon>
        <taxon>Hypocreales</taxon>
        <taxon>Nectriaceae</taxon>
        <taxon>Fusarium</taxon>
        <taxon>Fusarium solani species complex</taxon>
    </lineage>
</organism>
<evidence type="ECO:0000256" key="1">
    <source>
        <dbReference type="SAM" id="MobiDB-lite"/>
    </source>
</evidence>
<gene>
    <name evidence="2" type="ORF">B0J15DRAFT_14745</name>
</gene>
<comment type="caution">
    <text evidence="2">The sequence shown here is derived from an EMBL/GenBank/DDBJ whole genome shotgun (WGS) entry which is preliminary data.</text>
</comment>
<evidence type="ECO:0000313" key="3">
    <source>
        <dbReference type="Proteomes" id="UP000736672"/>
    </source>
</evidence>